<dbReference type="PANTHER" id="PTHR10807:SF35">
    <property type="entry name" value="MYOTUBULARIN-RELATED PROTEIN 7"/>
    <property type="match status" value="1"/>
</dbReference>
<evidence type="ECO:0000313" key="4">
    <source>
        <dbReference type="EMBL" id="KAG7458582.1"/>
    </source>
</evidence>
<dbReference type="InterPro" id="IPR048994">
    <property type="entry name" value="PH-GRAM_MTMR6-9"/>
</dbReference>
<evidence type="ECO:0000256" key="1">
    <source>
        <dbReference type="ARBA" id="ARBA00007471"/>
    </source>
</evidence>
<feature type="domain" description="Myotubularin phosphatase" evidence="3">
    <location>
        <begin position="126"/>
        <end position="248"/>
    </location>
</feature>
<dbReference type="PROSITE" id="PS51339">
    <property type="entry name" value="PPASE_MYOTUBULARIN"/>
    <property type="match status" value="1"/>
</dbReference>
<dbReference type="OrthoDB" id="271628at2759"/>
<name>A0A9D3SYL1_MEGAT</name>
<dbReference type="GO" id="GO:0004438">
    <property type="term" value="F:phosphatidylinositol-3-phosphate phosphatase activity"/>
    <property type="evidence" value="ECO:0007669"/>
    <property type="project" value="TreeGrafter"/>
</dbReference>
<keyword evidence="5" id="KW-1185">Reference proteome</keyword>
<dbReference type="InterPro" id="IPR030564">
    <property type="entry name" value="Myotubularin"/>
</dbReference>
<comment type="similarity">
    <text evidence="1">Belongs to the protein-tyrosine phosphatase family. Non-receptor class myotubularin subfamily.</text>
</comment>
<evidence type="ECO:0000256" key="2">
    <source>
        <dbReference type="ARBA" id="ARBA00022801"/>
    </source>
</evidence>
<evidence type="ECO:0000313" key="5">
    <source>
        <dbReference type="Proteomes" id="UP001046870"/>
    </source>
</evidence>
<dbReference type="GO" id="GO:0005737">
    <property type="term" value="C:cytoplasm"/>
    <property type="evidence" value="ECO:0007669"/>
    <property type="project" value="TreeGrafter"/>
</dbReference>
<organism evidence="4 5">
    <name type="scientific">Megalops atlanticus</name>
    <name type="common">Tarpon</name>
    <name type="synonym">Clupea gigantea</name>
    <dbReference type="NCBI Taxonomy" id="7932"/>
    <lineage>
        <taxon>Eukaryota</taxon>
        <taxon>Metazoa</taxon>
        <taxon>Chordata</taxon>
        <taxon>Craniata</taxon>
        <taxon>Vertebrata</taxon>
        <taxon>Euteleostomi</taxon>
        <taxon>Actinopterygii</taxon>
        <taxon>Neopterygii</taxon>
        <taxon>Teleostei</taxon>
        <taxon>Elopiformes</taxon>
        <taxon>Megalopidae</taxon>
        <taxon>Megalops</taxon>
    </lineage>
</organism>
<dbReference type="FunFam" id="2.30.29.30:FF:000135">
    <property type="entry name" value="Myotubularin related protein 6"/>
    <property type="match status" value="1"/>
</dbReference>
<keyword evidence="2" id="KW-0378">Hydrolase</keyword>
<sequence>MEHIRTPKVEGVRLIDRASPRRMCLGTLYLTGTHTIFVENASEIRKETWILHSLVSGVEKQPPNPSGCPLLVRCKNFQVIQFLIPQERDCQDVHLSLARLSRPERYGELYCFSFNPKVDKEEREEAWSFIDLKAEYSRMGVPNHLWQITHANSEYRICDTYPSELYVPRSATPPIIVGSSKFRSRGRFPTLSYYRRDNQASICRSSQPLSGFSARCLEDEQMLEAIMKSNPGSQFMYVVEDDRCRPSW</sequence>
<dbReference type="AlphaFoldDB" id="A0A9D3SYL1"/>
<dbReference type="SUPFAM" id="SSF50729">
    <property type="entry name" value="PH domain-like"/>
    <property type="match status" value="1"/>
</dbReference>
<dbReference type="InterPro" id="IPR011993">
    <property type="entry name" value="PH-like_dom_sf"/>
</dbReference>
<dbReference type="InterPro" id="IPR029021">
    <property type="entry name" value="Prot-tyrosine_phosphatase-like"/>
</dbReference>
<dbReference type="Pfam" id="PF06602">
    <property type="entry name" value="Myotub-related"/>
    <property type="match status" value="1"/>
</dbReference>
<dbReference type="SUPFAM" id="SSF52799">
    <property type="entry name" value="(Phosphotyrosine protein) phosphatases II"/>
    <property type="match status" value="1"/>
</dbReference>
<dbReference type="Proteomes" id="UP001046870">
    <property type="component" value="Chromosome 20"/>
</dbReference>
<dbReference type="Pfam" id="PF21098">
    <property type="entry name" value="PH-GRAM_MTMR6-like"/>
    <property type="match status" value="1"/>
</dbReference>
<dbReference type="EMBL" id="JAFDVH010000020">
    <property type="protein sequence ID" value="KAG7458582.1"/>
    <property type="molecule type" value="Genomic_DNA"/>
</dbReference>
<reference evidence="4" key="1">
    <citation type="submission" date="2021-01" db="EMBL/GenBank/DDBJ databases">
        <authorList>
            <person name="Zahm M."/>
            <person name="Roques C."/>
            <person name="Cabau C."/>
            <person name="Klopp C."/>
            <person name="Donnadieu C."/>
            <person name="Jouanno E."/>
            <person name="Lampietro C."/>
            <person name="Louis A."/>
            <person name="Herpin A."/>
            <person name="Echchiki A."/>
            <person name="Berthelot C."/>
            <person name="Parey E."/>
            <person name="Roest-Crollius H."/>
            <person name="Braasch I."/>
            <person name="Postlethwait J."/>
            <person name="Bobe J."/>
            <person name="Montfort J."/>
            <person name="Bouchez O."/>
            <person name="Begum T."/>
            <person name="Mejri S."/>
            <person name="Adams A."/>
            <person name="Chen W.-J."/>
            <person name="Guiguen Y."/>
        </authorList>
    </citation>
    <scope>NUCLEOTIDE SEQUENCE</scope>
    <source>
        <strain evidence="4">YG-15Mar2019-1</strain>
        <tissue evidence="4">Brain</tissue>
    </source>
</reference>
<protein>
    <recommendedName>
        <fullName evidence="3">Myotubularin phosphatase domain-containing protein</fullName>
    </recommendedName>
</protein>
<dbReference type="Gene3D" id="2.30.29.30">
    <property type="entry name" value="Pleckstrin-homology domain (PH domain)/Phosphotyrosine-binding domain (PTB)"/>
    <property type="match status" value="1"/>
</dbReference>
<dbReference type="GO" id="GO:0106018">
    <property type="term" value="F:phosphatidylinositol-3,5-bisphosphate phosphatase activity"/>
    <property type="evidence" value="ECO:0007669"/>
    <property type="project" value="TreeGrafter"/>
</dbReference>
<comment type="caution">
    <text evidence="4">The sequence shown here is derived from an EMBL/GenBank/DDBJ whole genome shotgun (WGS) entry which is preliminary data.</text>
</comment>
<dbReference type="GO" id="GO:0046856">
    <property type="term" value="P:phosphatidylinositol dephosphorylation"/>
    <property type="evidence" value="ECO:0007669"/>
    <property type="project" value="TreeGrafter"/>
</dbReference>
<evidence type="ECO:0000259" key="3">
    <source>
        <dbReference type="PROSITE" id="PS51339"/>
    </source>
</evidence>
<gene>
    <name evidence="4" type="ORF">MATL_G00221980</name>
</gene>
<dbReference type="PANTHER" id="PTHR10807">
    <property type="entry name" value="MYOTUBULARIN-RELATED"/>
    <property type="match status" value="1"/>
</dbReference>
<accession>A0A9D3SYL1</accession>
<dbReference type="InterPro" id="IPR010569">
    <property type="entry name" value="Myotubularin-like_Pase_dom"/>
</dbReference>
<proteinExistence type="inferred from homology"/>